<evidence type="ECO:0000256" key="1">
    <source>
        <dbReference type="ARBA" id="ARBA00003701"/>
    </source>
</evidence>
<evidence type="ECO:0000256" key="8">
    <source>
        <dbReference type="ARBA" id="ARBA00047960"/>
    </source>
</evidence>
<reference evidence="11" key="1">
    <citation type="journal article" date="2020" name="bioRxiv">
        <title>Chromosome-level reference genome of the European wasp spider Argiope bruennichi: a resource for studies on range expansion and evolutionary adaptation.</title>
        <authorList>
            <person name="Sheffer M.M."/>
            <person name="Hoppe A."/>
            <person name="Krehenwinkel H."/>
            <person name="Uhl G."/>
            <person name="Kuss A.W."/>
            <person name="Jensen L."/>
            <person name="Jensen C."/>
            <person name="Gillespie R.G."/>
            <person name="Hoff K.J."/>
            <person name="Prost S."/>
        </authorList>
    </citation>
    <scope>NUCLEOTIDE SEQUENCE</scope>
</reference>
<dbReference type="FunFam" id="1.20.1050.10:FF:000020">
    <property type="entry name" value="Glutathione S-transferase P 1"/>
    <property type="match status" value="1"/>
</dbReference>
<evidence type="ECO:0000313" key="11">
    <source>
        <dbReference type="EMBL" id="KAF8777971.1"/>
    </source>
</evidence>
<dbReference type="InterPro" id="IPR004045">
    <property type="entry name" value="Glutathione_S-Trfase_N"/>
</dbReference>
<evidence type="ECO:0000259" key="10">
    <source>
        <dbReference type="PROSITE" id="PS50405"/>
    </source>
</evidence>
<evidence type="ECO:0000256" key="7">
    <source>
        <dbReference type="ARBA" id="ARBA00032759"/>
    </source>
</evidence>
<comment type="similarity">
    <text evidence="2">Belongs to the GST superfamily. Mu family.</text>
</comment>
<dbReference type="EC" id="2.5.1.18" evidence="5"/>
<comment type="similarity">
    <text evidence="3">Belongs to the GST superfamily. Pi family.</text>
</comment>
<dbReference type="SUPFAM" id="SSF47616">
    <property type="entry name" value="GST C-terminal domain-like"/>
    <property type="match status" value="1"/>
</dbReference>
<evidence type="ECO:0000256" key="4">
    <source>
        <dbReference type="ARBA" id="ARBA00011738"/>
    </source>
</evidence>
<dbReference type="InterPro" id="IPR004046">
    <property type="entry name" value="GST_C"/>
</dbReference>
<dbReference type="PANTHER" id="PTHR11571:SF222">
    <property type="entry name" value="GLUTATHIONE TRANSFERASE"/>
    <property type="match status" value="1"/>
</dbReference>
<protein>
    <recommendedName>
        <fullName evidence="5">glutathione transferase</fullName>
        <ecNumber evidence="5">2.5.1.18</ecNumber>
    </recommendedName>
    <alternativeName>
        <fullName evidence="7">GST class-pi</fullName>
    </alternativeName>
</protein>
<dbReference type="InterPro" id="IPR036282">
    <property type="entry name" value="Glutathione-S-Trfase_C_sf"/>
</dbReference>
<comment type="catalytic activity">
    <reaction evidence="8">
        <text>RX + glutathione = an S-substituted glutathione + a halide anion + H(+)</text>
        <dbReference type="Rhea" id="RHEA:16437"/>
        <dbReference type="ChEBI" id="CHEBI:15378"/>
        <dbReference type="ChEBI" id="CHEBI:16042"/>
        <dbReference type="ChEBI" id="CHEBI:17792"/>
        <dbReference type="ChEBI" id="CHEBI:57925"/>
        <dbReference type="ChEBI" id="CHEBI:90779"/>
        <dbReference type="EC" id="2.5.1.18"/>
    </reaction>
</comment>
<comment type="subunit">
    <text evidence="4">Homodimer.</text>
</comment>
<keyword evidence="6" id="KW-0808">Transferase</keyword>
<evidence type="ECO:0000259" key="9">
    <source>
        <dbReference type="PROSITE" id="PS50404"/>
    </source>
</evidence>
<dbReference type="InterPro" id="IPR010987">
    <property type="entry name" value="Glutathione-S-Trfase_C-like"/>
</dbReference>
<dbReference type="PANTHER" id="PTHR11571">
    <property type="entry name" value="GLUTATHIONE S-TRANSFERASE"/>
    <property type="match status" value="1"/>
</dbReference>
<dbReference type="Pfam" id="PF14497">
    <property type="entry name" value="GST_C_3"/>
    <property type="match status" value="1"/>
</dbReference>
<sequence length="235" mass="27956">MAKPILGYWELRGVAEPIRYLLHYKKIEFEDKRYTADMTGYEGWQKDKFNLGLDFPNLPYYIEGDLKLTHSIAIIRYLGYKHDLTFKNNEQQCRTMMAEQQSVDFRLKLKSFAESDECEEAGKDKFLKCVQPMFEQWEKFLGDRKFMAGDDITYVDFMVYEALDLYRLYHETILEDYPSLKAYFSRMKNLPELQEYFSSSTRKPWPIFPHKAKFGGSGDPPKHLGHDRLFEIQIL</sequence>
<proteinExistence type="inferred from homology"/>
<dbReference type="Gene3D" id="1.20.1050.130">
    <property type="match status" value="1"/>
</dbReference>
<gene>
    <name evidence="11" type="ORF">HNY73_014748</name>
</gene>
<dbReference type="SUPFAM" id="SSF52833">
    <property type="entry name" value="Thioredoxin-like"/>
    <property type="match status" value="1"/>
</dbReference>
<dbReference type="InterPro" id="IPR040079">
    <property type="entry name" value="Glutathione_S-Trfase"/>
</dbReference>
<evidence type="ECO:0000256" key="3">
    <source>
        <dbReference type="ARBA" id="ARBA00007297"/>
    </source>
</evidence>
<keyword evidence="12" id="KW-1185">Reference proteome</keyword>
<evidence type="ECO:0000256" key="5">
    <source>
        <dbReference type="ARBA" id="ARBA00012452"/>
    </source>
</evidence>
<dbReference type="EMBL" id="JABXBU010002072">
    <property type="protein sequence ID" value="KAF8777971.1"/>
    <property type="molecule type" value="Genomic_DNA"/>
</dbReference>
<reference evidence="11" key="2">
    <citation type="submission" date="2020-06" db="EMBL/GenBank/DDBJ databases">
        <authorList>
            <person name="Sheffer M."/>
        </authorList>
    </citation>
    <scope>NUCLEOTIDE SEQUENCE</scope>
</reference>
<evidence type="ECO:0000256" key="2">
    <source>
        <dbReference type="ARBA" id="ARBA00005861"/>
    </source>
</evidence>
<name>A0A8T0ERJ1_ARGBR</name>
<dbReference type="PROSITE" id="PS50404">
    <property type="entry name" value="GST_NTER"/>
    <property type="match status" value="1"/>
</dbReference>
<dbReference type="InterPro" id="IPR036249">
    <property type="entry name" value="Thioredoxin-like_sf"/>
</dbReference>
<comment type="function">
    <text evidence="1">Conjugation of reduced glutathione to a wide number of exogenous and endogenous hydrophobic electrophiles.</text>
</comment>
<feature type="domain" description="GST C-terminal" evidence="10">
    <location>
        <begin position="88"/>
        <end position="207"/>
    </location>
</feature>
<dbReference type="InterPro" id="IPR050213">
    <property type="entry name" value="GST_superfamily"/>
</dbReference>
<dbReference type="GO" id="GO:0006749">
    <property type="term" value="P:glutathione metabolic process"/>
    <property type="evidence" value="ECO:0007669"/>
    <property type="project" value="TreeGrafter"/>
</dbReference>
<evidence type="ECO:0000256" key="6">
    <source>
        <dbReference type="ARBA" id="ARBA00022679"/>
    </source>
</evidence>
<dbReference type="Proteomes" id="UP000807504">
    <property type="component" value="Unassembled WGS sequence"/>
</dbReference>
<feature type="domain" description="GST N-terminal" evidence="9">
    <location>
        <begin position="2"/>
        <end position="86"/>
    </location>
</feature>
<dbReference type="SFLD" id="SFLDG01205">
    <property type="entry name" value="AMPS.1"/>
    <property type="match status" value="1"/>
</dbReference>
<dbReference type="AlphaFoldDB" id="A0A8T0ERJ1"/>
<accession>A0A8T0ERJ1</accession>
<evidence type="ECO:0000313" key="12">
    <source>
        <dbReference type="Proteomes" id="UP000807504"/>
    </source>
</evidence>
<dbReference type="PROSITE" id="PS50405">
    <property type="entry name" value="GST_CTER"/>
    <property type="match status" value="1"/>
</dbReference>
<comment type="caution">
    <text evidence="11">The sequence shown here is derived from an EMBL/GenBank/DDBJ whole genome shotgun (WGS) entry which is preliminary data.</text>
</comment>
<dbReference type="GO" id="GO:0004364">
    <property type="term" value="F:glutathione transferase activity"/>
    <property type="evidence" value="ECO:0007669"/>
    <property type="project" value="UniProtKB-EC"/>
</dbReference>
<dbReference type="SFLD" id="SFLDG00363">
    <property type="entry name" value="AMPS_(cytGST):_Alpha-__Mu-__Pi"/>
    <property type="match status" value="1"/>
</dbReference>
<dbReference type="SFLD" id="SFLDS00019">
    <property type="entry name" value="Glutathione_Transferase_(cytos"/>
    <property type="match status" value="1"/>
</dbReference>
<organism evidence="11 12">
    <name type="scientific">Argiope bruennichi</name>
    <name type="common">Wasp spider</name>
    <name type="synonym">Aranea bruennichi</name>
    <dbReference type="NCBI Taxonomy" id="94029"/>
    <lineage>
        <taxon>Eukaryota</taxon>
        <taxon>Metazoa</taxon>
        <taxon>Ecdysozoa</taxon>
        <taxon>Arthropoda</taxon>
        <taxon>Chelicerata</taxon>
        <taxon>Arachnida</taxon>
        <taxon>Araneae</taxon>
        <taxon>Araneomorphae</taxon>
        <taxon>Entelegynae</taxon>
        <taxon>Araneoidea</taxon>
        <taxon>Araneidae</taxon>
        <taxon>Argiope</taxon>
    </lineage>
</organism>
<dbReference type="Pfam" id="PF02798">
    <property type="entry name" value="GST_N"/>
    <property type="match status" value="1"/>
</dbReference>